<accession>A0ABY1BFW5</accession>
<keyword evidence="2 5" id="KW-0812">Transmembrane</keyword>
<feature type="transmembrane region" description="Helical" evidence="5">
    <location>
        <begin position="59"/>
        <end position="75"/>
    </location>
</feature>
<organism evidence="7 8">
    <name type="scientific">Pseudomonas cuatrocienegasensis</name>
    <dbReference type="NCBI Taxonomy" id="543360"/>
    <lineage>
        <taxon>Bacteria</taxon>
        <taxon>Pseudomonadati</taxon>
        <taxon>Pseudomonadota</taxon>
        <taxon>Gammaproteobacteria</taxon>
        <taxon>Pseudomonadales</taxon>
        <taxon>Pseudomonadaceae</taxon>
        <taxon>Pseudomonas</taxon>
    </lineage>
</organism>
<dbReference type="InterPro" id="IPR023408">
    <property type="entry name" value="MscS_beta-dom_sf"/>
</dbReference>
<sequence>MFLDWLAYLDTPALKTLLSALITALLLSIAARSLIRLLERVTRKAPMSREVLSRIKSPLYVLVPLIGLQGVGAGAPDDLPFIGIIRHLLGLALIATITWLGLQAANSVERIILLRNPIDISDNLRARRIQTQTRVLVRTLGVFVVLFGFAAMLMTFPAARQVGASLLASAGVAGLAVGFAAKPVLGNLIAGLQIALTQPIRLDDVVIVEGEWGRIEEITGAYVVIRIWDERRLVVPLQWFIENPFQNWTRSSASILGSVFFWVDYGLPLDPLRAELQRLCESVPQLWDGRVCVLQVTEAGERAIQLRVLASSPDSSRNWDLRCYLRENLINFIGNQYPDALPRVRASLHMAANNDAPDAQQATAPPEHQPPV</sequence>
<evidence type="ECO:0000256" key="2">
    <source>
        <dbReference type="ARBA" id="ARBA00022692"/>
    </source>
</evidence>
<evidence type="ECO:0000259" key="6">
    <source>
        <dbReference type="Pfam" id="PF00924"/>
    </source>
</evidence>
<feature type="domain" description="Mechanosensitive ion channel MscS" evidence="6">
    <location>
        <begin position="184"/>
        <end position="250"/>
    </location>
</feature>
<dbReference type="InterPro" id="IPR006685">
    <property type="entry name" value="MscS_channel_2nd"/>
</dbReference>
<dbReference type="PANTHER" id="PTHR30566:SF25">
    <property type="entry name" value="INNER MEMBRANE PROTEIN"/>
    <property type="match status" value="1"/>
</dbReference>
<dbReference type="SUPFAM" id="SSF50182">
    <property type="entry name" value="Sm-like ribonucleoproteins"/>
    <property type="match status" value="1"/>
</dbReference>
<name>A0ABY1BFW5_9PSED</name>
<comment type="caution">
    <text evidence="7">The sequence shown here is derived from an EMBL/GenBank/DDBJ whole genome shotgun (WGS) entry which is preliminary data.</text>
</comment>
<protein>
    <submittedName>
        <fullName evidence="7">Small-conductance mechanosensitive channel</fullName>
    </submittedName>
</protein>
<dbReference type="Pfam" id="PF00924">
    <property type="entry name" value="MS_channel_2nd"/>
    <property type="match status" value="1"/>
</dbReference>
<reference evidence="7 8" key="1">
    <citation type="submission" date="2016-10" db="EMBL/GenBank/DDBJ databases">
        <authorList>
            <person name="Varghese N."/>
            <person name="Submissions S."/>
        </authorList>
    </citation>
    <scope>NUCLEOTIDE SEQUENCE [LARGE SCALE GENOMIC DNA]</scope>
    <source>
        <strain evidence="7 8">CIP 109853</strain>
    </source>
</reference>
<feature type="transmembrane region" description="Helical" evidence="5">
    <location>
        <begin position="135"/>
        <end position="156"/>
    </location>
</feature>
<evidence type="ECO:0000256" key="5">
    <source>
        <dbReference type="SAM" id="Phobius"/>
    </source>
</evidence>
<dbReference type="PANTHER" id="PTHR30566">
    <property type="entry name" value="YNAI-RELATED MECHANOSENSITIVE ION CHANNEL"/>
    <property type="match status" value="1"/>
</dbReference>
<keyword evidence="4 5" id="KW-0472">Membrane</keyword>
<dbReference type="Proteomes" id="UP000198512">
    <property type="component" value="Unassembled WGS sequence"/>
</dbReference>
<dbReference type="Gene3D" id="2.30.30.60">
    <property type="match status" value="1"/>
</dbReference>
<evidence type="ECO:0000313" key="8">
    <source>
        <dbReference type="Proteomes" id="UP000198512"/>
    </source>
</evidence>
<dbReference type="EMBL" id="FOFP01000009">
    <property type="protein sequence ID" value="SEQ75617.1"/>
    <property type="molecule type" value="Genomic_DNA"/>
</dbReference>
<feature type="transmembrane region" description="Helical" evidence="5">
    <location>
        <begin position="162"/>
        <end position="181"/>
    </location>
</feature>
<evidence type="ECO:0000313" key="7">
    <source>
        <dbReference type="EMBL" id="SEQ75617.1"/>
    </source>
</evidence>
<evidence type="ECO:0000256" key="1">
    <source>
        <dbReference type="ARBA" id="ARBA00004370"/>
    </source>
</evidence>
<gene>
    <name evidence="7" type="ORF">SAMN05216600_109142</name>
</gene>
<feature type="transmembrane region" description="Helical" evidence="5">
    <location>
        <begin position="20"/>
        <end position="38"/>
    </location>
</feature>
<keyword evidence="3 5" id="KW-1133">Transmembrane helix</keyword>
<proteinExistence type="predicted"/>
<feature type="transmembrane region" description="Helical" evidence="5">
    <location>
        <begin position="81"/>
        <end position="102"/>
    </location>
</feature>
<dbReference type="Gene3D" id="1.10.287.1260">
    <property type="match status" value="1"/>
</dbReference>
<evidence type="ECO:0000256" key="4">
    <source>
        <dbReference type="ARBA" id="ARBA00023136"/>
    </source>
</evidence>
<keyword evidence="8" id="KW-1185">Reference proteome</keyword>
<comment type="subcellular location">
    <subcellularLocation>
        <location evidence="1">Membrane</location>
    </subcellularLocation>
</comment>
<dbReference type="InterPro" id="IPR010920">
    <property type="entry name" value="LSM_dom_sf"/>
</dbReference>
<evidence type="ECO:0000256" key="3">
    <source>
        <dbReference type="ARBA" id="ARBA00022989"/>
    </source>
</evidence>